<proteinExistence type="inferred from homology"/>
<comment type="similarity">
    <text evidence="4">Belongs to the pex2/pex10/pex12 family.</text>
</comment>
<feature type="region of interest" description="Disordered" evidence="19">
    <location>
        <begin position="149"/>
        <end position="196"/>
    </location>
</feature>
<evidence type="ECO:0000256" key="6">
    <source>
        <dbReference type="ARBA" id="ARBA00022448"/>
    </source>
</evidence>
<evidence type="ECO:0000256" key="7">
    <source>
        <dbReference type="ARBA" id="ARBA00022593"/>
    </source>
</evidence>
<evidence type="ECO:0000313" key="22">
    <source>
        <dbReference type="Proteomes" id="UP001633002"/>
    </source>
</evidence>
<evidence type="ECO:0000256" key="10">
    <source>
        <dbReference type="ARBA" id="ARBA00022723"/>
    </source>
</evidence>
<evidence type="ECO:0000256" key="13">
    <source>
        <dbReference type="ARBA" id="ARBA00022833"/>
    </source>
</evidence>
<dbReference type="GO" id="GO:0015031">
    <property type="term" value="P:protein transport"/>
    <property type="evidence" value="ECO:0007669"/>
    <property type="project" value="UniProtKB-KW"/>
</dbReference>
<evidence type="ECO:0000256" key="9">
    <source>
        <dbReference type="ARBA" id="ARBA00022692"/>
    </source>
</evidence>
<evidence type="ECO:0000256" key="19">
    <source>
        <dbReference type="SAM" id="MobiDB-lite"/>
    </source>
</evidence>
<dbReference type="Pfam" id="PF04757">
    <property type="entry name" value="Pex2_Pex12"/>
    <property type="match status" value="1"/>
</dbReference>
<dbReference type="Pfam" id="PF13639">
    <property type="entry name" value="zf-RING_2"/>
    <property type="match status" value="1"/>
</dbReference>
<dbReference type="GO" id="GO:0007031">
    <property type="term" value="P:peroxisome organization"/>
    <property type="evidence" value="ECO:0007669"/>
    <property type="project" value="UniProtKB-KW"/>
</dbReference>
<dbReference type="EMBL" id="JBJQOH010000004">
    <property type="protein sequence ID" value="KAL3687156.1"/>
    <property type="molecule type" value="Genomic_DNA"/>
</dbReference>
<comment type="caution">
    <text evidence="21">The sequence shown here is derived from an EMBL/GenBank/DDBJ whole genome shotgun (WGS) entry which is preliminary data.</text>
</comment>
<dbReference type="InterPro" id="IPR025654">
    <property type="entry name" value="PEX2/10"/>
</dbReference>
<feature type="compositionally biased region" description="Polar residues" evidence="19">
    <location>
        <begin position="1"/>
        <end position="21"/>
    </location>
</feature>
<accession>A0ABD3H8H7</accession>
<evidence type="ECO:0000256" key="1">
    <source>
        <dbReference type="ARBA" id="ARBA00000900"/>
    </source>
</evidence>
<evidence type="ECO:0000256" key="8">
    <source>
        <dbReference type="ARBA" id="ARBA00022679"/>
    </source>
</evidence>
<evidence type="ECO:0000256" key="4">
    <source>
        <dbReference type="ARBA" id="ARBA00008704"/>
    </source>
</evidence>
<dbReference type="PROSITE" id="PS00518">
    <property type="entry name" value="ZF_RING_1"/>
    <property type="match status" value="1"/>
</dbReference>
<keyword evidence="22" id="KW-1185">Reference proteome</keyword>
<dbReference type="InterPro" id="IPR017907">
    <property type="entry name" value="Znf_RING_CS"/>
</dbReference>
<evidence type="ECO:0000256" key="14">
    <source>
        <dbReference type="ARBA" id="ARBA00022927"/>
    </source>
</evidence>
<keyword evidence="16" id="KW-0472">Membrane</keyword>
<evidence type="ECO:0000313" key="21">
    <source>
        <dbReference type="EMBL" id="KAL3687156.1"/>
    </source>
</evidence>
<dbReference type="EC" id="2.3.2.27" evidence="5"/>
<keyword evidence="7" id="KW-0962">Peroxisome biogenesis</keyword>
<dbReference type="Gene3D" id="3.30.40.10">
    <property type="entry name" value="Zinc/RING finger domain, C3HC4 (zinc finger)"/>
    <property type="match status" value="1"/>
</dbReference>
<keyword evidence="11 18" id="KW-0863">Zinc-finger</keyword>
<dbReference type="CDD" id="cd16527">
    <property type="entry name" value="RING-HC_PEX10"/>
    <property type="match status" value="1"/>
</dbReference>
<evidence type="ECO:0000256" key="5">
    <source>
        <dbReference type="ARBA" id="ARBA00012483"/>
    </source>
</evidence>
<keyword evidence="10" id="KW-0479">Metal-binding</keyword>
<dbReference type="SUPFAM" id="SSF57850">
    <property type="entry name" value="RING/U-box"/>
    <property type="match status" value="1"/>
</dbReference>
<keyword evidence="9" id="KW-0812">Transmembrane</keyword>
<evidence type="ECO:0000256" key="11">
    <source>
        <dbReference type="ARBA" id="ARBA00022771"/>
    </source>
</evidence>
<keyword evidence="13" id="KW-0862">Zinc</keyword>
<dbReference type="GO" id="GO:0061630">
    <property type="term" value="F:ubiquitin protein ligase activity"/>
    <property type="evidence" value="ECO:0007669"/>
    <property type="project" value="UniProtKB-EC"/>
</dbReference>
<evidence type="ECO:0000256" key="16">
    <source>
        <dbReference type="ARBA" id="ARBA00023136"/>
    </source>
</evidence>
<sequence>MASVEGSRTSMQATDSSNVGSSRRDEELVAHFAAAAQPEVMRAAEKDENYVGQVCEACYDAFRHTFGTRLAVAYQNEMKLAGRVLYYLLTTGSGLQTLGEEYCDIVQVSGVPGLPGTPARRTLLVFYQTVLPYLAERLSARAASRGMALGSDDEGDELSASSQSSPVEGTFAREEASSGSSGSVDQGTTNMEIRQRRRAPLTARLRQAWEAALRRWPQLLPSVREGLVLLVRTHLMLFYFEGLYYHMGKRAAGIRYIFTGRPSQQRPRYQMLGMFLLIQLTFVFGHWLSRTVFPSIASSMRLRATDPSMSTVGSHGITLVDEDGGKVEEKGYGRPSNIWAESEATASSKCPLCLSPRQNPTATPCGHVFCWNCIAEWCNEKPECPLCRSAVSHPELVCVYHADF</sequence>
<comment type="pathway">
    <text evidence="3">Protein modification; protein ubiquitination.</text>
</comment>
<protein>
    <recommendedName>
        <fullName evidence="5">RING-type E3 ubiquitin transferase</fullName>
        <ecNumber evidence="5">2.3.2.27</ecNumber>
    </recommendedName>
</protein>
<dbReference type="SMART" id="SM00184">
    <property type="entry name" value="RING"/>
    <property type="match status" value="1"/>
</dbReference>
<evidence type="ECO:0000256" key="2">
    <source>
        <dbReference type="ARBA" id="ARBA00004585"/>
    </source>
</evidence>
<evidence type="ECO:0000259" key="20">
    <source>
        <dbReference type="PROSITE" id="PS50089"/>
    </source>
</evidence>
<name>A0ABD3H8H7_9MARC</name>
<feature type="region of interest" description="Disordered" evidence="19">
    <location>
        <begin position="1"/>
        <end position="23"/>
    </location>
</feature>
<keyword evidence="15" id="KW-1133">Transmembrane helix</keyword>
<comment type="subcellular location">
    <subcellularLocation>
        <location evidence="2">Peroxisome membrane</location>
        <topology evidence="2">Multi-pass membrane protein</topology>
    </subcellularLocation>
</comment>
<keyword evidence="8" id="KW-0808">Transferase</keyword>
<evidence type="ECO:0000256" key="17">
    <source>
        <dbReference type="ARBA" id="ARBA00023140"/>
    </source>
</evidence>
<dbReference type="GO" id="GO:0005778">
    <property type="term" value="C:peroxisomal membrane"/>
    <property type="evidence" value="ECO:0007669"/>
    <property type="project" value="UniProtKB-SubCell"/>
</dbReference>
<keyword evidence="6" id="KW-0813">Transport</keyword>
<dbReference type="PANTHER" id="PTHR23350:SF0">
    <property type="entry name" value="PEROXISOME BIOGENESIS FACTOR 10"/>
    <property type="match status" value="1"/>
</dbReference>
<dbReference type="PANTHER" id="PTHR23350">
    <property type="entry name" value="PEROXISOME ASSEMBLY PROTEIN 10"/>
    <property type="match status" value="1"/>
</dbReference>
<dbReference type="InterPro" id="IPR006845">
    <property type="entry name" value="Pex_N"/>
</dbReference>
<keyword evidence="14" id="KW-0653">Protein transport</keyword>
<comment type="catalytic activity">
    <reaction evidence="1">
        <text>S-ubiquitinyl-[E2 ubiquitin-conjugating enzyme]-L-cysteine + [acceptor protein]-L-lysine = [E2 ubiquitin-conjugating enzyme]-L-cysteine + N(6)-ubiquitinyl-[acceptor protein]-L-lysine.</text>
        <dbReference type="EC" id="2.3.2.27"/>
    </reaction>
</comment>
<evidence type="ECO:0000256" key="15">
    <source>
        <dbReference type="ARBA" id="ARBA00022989"/>
    </source>
</evidence>
<keyword evidence="17" id="KW-0576">Peroxisome</keyword>
<evidence type="ECO:0000256" key="12">
    <source>
        <dbReference type="ARBA" id="ARBA00022786"/>
    </source>
</evidence>
<dbReference type="Proteomes" id="UP001633002">
    <property type="component" value="Unassembled WGS sequence"/>
</dbReference>
<evidence type="ECO:0000256" key="3">
    <source>
        <dbReference type="ARBA" id="ARBA00004906"/>
    </source>
</evidence>
<gene>
    <name evidence="21" type="ORF">R1sor_013465</name>
</gene>
<dbReference type="PROSITE" id="PS50089">
    <property type="entry name" value="ZF_RING_2"/>
    <property type="match status" value="1"/>
</dbReference>
<dbReference type="InterPro" id="IPR013083">
    <property type="entry name" value="Znf_RING/FYVE/PHD"/>
</dbReference>
<dbReference type="AlphaFoldDB" id="A0ABD3H8H7"/>
<reference evidence="21 22" key="1">
    <citation type="submission" date="2024-09" db="EMBL/GenBank/DDBJ databases">
        <title>Chromosome-scale assembly of Riccia sorocarpa.</title>
        <authorList>
            <person name="Paukszto L."/>
        </authorList>
    </citation>
    <scope>NUCLEOTIDE SEQUENCE [LARGE SCALE GENOMIC DNA]</scope>
    <source>
        <strain evidence="21">LP-2024</strain>
        <tissue evidence="21">Aerial parts of the thallus</tissue>
    </source>
</reference>
<dbReference type="InterPro" id="IPR001841">
    <property type="entry name" value="Znf_RING"/>
</dbReference>
<evidence type="ECO:0000256" key="18">
    <source>
        <dbReference type="PROSITE-ProRule" id="PRU00175"/>
    </source>
</evidence>
<feature type="domain" description="RING-type" evidence="20">
    <location>
        <begin position="350"/>
        <end position="388"/>
    </location>
</feature>
<dbReference type="GO" id="GO:0008270">
    <property type="term" value="F:zinc ion binding"/>
    <property type="evidence" value="ECO:0007669"/>
    <property type="project" value="UniProtKB-KW"/>
</dbReference>
<organism evidence="21 22">
    <name type="scientific">Riccia sorocarpa</name>
    <dbReference type="NCBI Taxonomy" id="122646"/>
    <lineage>
        <taxon>Eukaryota</taxon>
        <taxon>Viridiplantae</taxon>
        <taxon>Streptophyta</taxon>
        <taxon>Embryophyta</taxon>
        <taxon>Marchantiophyta</taxon>
        <taxon>Marchantiopsida</taxon>
        <taxon>Marchantiidae</taxon>
        <taxon>Marchantiales</taxon>
        <taxon>Ricciaceae</taxon>
        <taxon>Riccia</taxon>
    </lineage>
</organism>
<keyword evidence="12" id="KW-0833">Ubl conjugation pathway</keyword>